<keyword evidence="7" id="KW-0413">Isomerase</keyword>
<comment type="subcellular location">
    <subcellularLocation>
        <location evidence="1">Membrane</location>
        <topology evidence="1">Multi-pass membrane protein</topology>
    </subcellularLocation>
</comment>
<evidence type="ECO:0000256" key="7">
    <source>
        <dbReference type="ARBA" id="ARBA00023235"/>
    </source>
</evidence>
<evidence type="ECO:0000256" key="3">
    <source>
        <dbReference type="ARBA" id="ARBA00022692"/>
    </source>
</evidence>
<feature type="domain" description="Lycopene cyclase" evidence="9">
    <location>
        <begin position="2"/>
        <end position="87"/>
    </location>
</feature>
<dbReference type="NCBIfam" id="TIGR03462">
    <property type="entry name" value="CarR_dom_SF"/>
    <property type="match status" value="1"/>
</dbReference>
<accession>A0ABV9D5C0</accession>
<evidence type="ECO:0000313" key="10">
    <source>
        <dbReference type="EMBL" id="MFC4553736.1"/>
    </source>
</evidence>
<keyword evidence="11" id="KW-1185">Reference proteome</keyword>
<dbReference type="EMBL" id="JBHSGF010000001">
    <property type="protein sequence ID" value="MFC4553736.1"/>
    <property type="molecule type" value="Genomic_DNA"/>
</dbReference>
<dbReference type="RefSeq" id="WP_122822970.1">
    <property type="nucleotide sequence ID" value="NZ_CP033325.1"/>
</dbReference>
<feature type="transmembrane region" description="Helical" evidence="8">
    <location>
        <begin position="6"/>
        <end position="22"/>
    </location>
</feature>
<sequence length="112" mass="11579">MTYTLVNAPFLALCVAAVAVCARRRPGRLRPGAVVVTVAVLVVLTAVFDNVMIAAGLFDYASEGRSGLAVGRAPVEDFAYPVAGALALPALWHLLGRRATATAPSETAGVTR</sequence>
<evidence type="ECO:0000256" key="8">
    <source>
        <dbReference type="SAM" id="Phobius"/>
    </source>
</evidence>
<proteinExistence type="predicted"/>
<dbReference type="InterPro" id="IPR017825">
    <property type="entry name" value="Lycopene_cyclase_dom"/>
</dbReference>
<name>A0ABV9D5C0_9MICO</name>
<evidence type="ECO:0000256" key="5">
    <source>
        <dbReference type="ARBA" id="ARBA00022989"/>
    </source>
</evidence>
<evidence type="ECO:0000256" key="4">
    <source>
        <dbReference type="ARBA" id="ARBA00022746"/>
    </source>
</evidence>
<evidence type="ECO:0000256" key="1">
    <source>
        <dbReference type="ARBA" id="ARBA00004141"/>
    </source>
</evidence>
<keyword evidence="6 8" id="KW-0472">Membrane</keyword>
<feature type="transmembrane region" description="Helical" evidence="8">
    <location>
        <begin position="78"/>
        <end position="95"/>
    </location>
</feature>
<keyword evidence="5 8" id="KW-1133">Transmembrane helix</keyword>
<evidence type="ECO:0000256" key="6">
    <source>
        <dbReference type="ARBA" id="ARBA00023136"/>
    </source>
</evidence>
<reference evidence="11" key="1">
    <citation type="journal article" date="2019" name="Int. J. Syst. Evol. Microbiol.">
        <title>The Global Catalogue of Microorganisms (GCM) 10K type strain sequencing project: providing services to taxonomists for standard genome sequencing and annotation.</title>
        <authorList>
            <consortium name="The Broad Institute Genomics Platform"/>
            <consortium name="The Broad Institute Genome Sequencing Center for Infectious Disease"/>
            <person name="Wu L."/>
            <person name="Ma J."/>
        </authorList>
    </citation>
    <scope>NUCLEOTIDE SEQUENCE [LARGE SCALE GENOMIC DNA]</scope>
    <source>
        <strain evidence="11">JCM 3369</strain>
    </source>
</reference>
<gene>
    <name evidence="10" type="ORF">ACFO3F_00615</name>
</gene>
<dbReference type="Pfam" id="PF18916">
    <property type="entry name" value="Lycopene_cyc"/>
    <property type="match status" value="1"/>
</dbReference>
<evidence type="ECO:0000259" key="9">
    <source>
        <dbReference type="Pfam" id="PF18916"/>
    </source>
</evidence>
<feature type="transmembrane region" description="Helical" evidence="8">
    <location>
        <begin position="34"/>
        <end position="58"/>
    </location>
</feature>
<keyword evidence="4" id="KW-0125">Carotenoid biosynthesis</keyword>
<comment type="pathway">
    <text evidence="2">Carotenoid biosynthesis.</text>
</comment>
<evidence type="ECO:0000256" key="2">
    <source>
        <dbReference type="ARBA" id="ARBA00004829"/>
    </source>
</evidence>
<dbReference type="Proteomes" id="UP001595955">
    <property type="component" value="Unassembled WGS sequence"/>
</dbReference>
<comment type="caution">
    <text evidence="10">The sequence shown here is derived from an EMBL/GenBank/DDBJ whole genome shotgun (WGS) entry which is preliminary data.</text>
</comment>
<protein>
    <submittedName>
        <fullName evidence="10">Lycopene cyclase domain-containing protein</fullName>
    </submittedName>
</protein>
<keyword evidence="3 8" id="KW-0812">Transmembrane</keyword>
<evidence type="ECO:0000313" key="11">
    <source>
        <dbReference type="Proteomes" id="UP001595955"/>
    </source>
</evidence>
<organism evidence="10 11">
    <name type="scientific">Georgenia faecalis</name>
    <dbReference type="NCBI Taxonomy" id="2483799"/>
    <lineage>
        <taxon>Bacteria</taxon>
        <taxon>Bacillati</taxon>
        <taxon>Actinomycetota</taxon>
        <taxon>Actinomycetes</taxon>
        <taxon>Micrococcales</taxon>
        <taxon>Bogoriellaceae</taxon>
        <taxon>Georgenia</taxon>
    </lineage>
</organism>